<dbReference type="InterPro" id="IPR052228">
    <property type="entry name" value="Sec_Metab_Biosynth_Oxidored"/>
</dbReference>
<evidence type="ECO:0000313" key="3">
    <source>
        <dbReference type="EMBL" id="KAF2427573.1"/>
    </source>
</evidence>
<dbReference type="AlphaFoldDB" id="A0A9P4NML6"/>
<comment type="caution">
    <text evidence="3">The sequence shown here is derived from an EMBL/GenBank/DDBJ whole genome shotgun (WGS) entry which is preliminary data.</text>
</comment>
<evidence type="ECO:0000256" key="2">
    <source>
        <dbReference type="SAM" id="SignalP"/>
    </source>
</evidence>
<dbReference type="OrthoDB" id="2898509at2759"/>
<protein>
    <submittedName>
        <fullName evidence="3">Uncharacterized protein</fullName>
    </submittedName>
</protein>
<evidence type="ECO:0000313" key="4">
    <source>
        <dbReference type="Proteomes" id="UP000800235"/>
    </source>
</evidence>
<dbReference type="GO" id="GO:0016491">
    <property type="term" value="F:oxidoreductase activity"/>
    <property type="evidence" value="ECO:0007669"/>
    <property type="project" value="UniProtKB-KW"/>
</dbReference>
<dbReference type="PANTHER" id="PTHR47534">
    <property type="entry name" value="YALI0E05731P"/>
    <property type="match status" value="1"/>
</dbReference>
<proteinExistence type="predicted"/>
<keyword evidence="1" id="KW-0560">Oxidoreductase</keyword>
<name>A0A9P4NML6_9PEZI</name>
<sequence length="269" mass="30415">MAQLLLSLNTIFFIKAAYIETMQPPRAMSRKDPPGLFGAYSKATDILCRTSQLGYELSENVKPSISEGKYVSTKADTSLINNVDEICRDISSREMAVNLFNSYYGNIHRDTLDGLSLDISLVVYFRNRFFTRSSSLLQEAWNLRRIVSVFAGRQERPVDVSDFQSSKFAPISQTGHTATMITFSVETTAKRALTVSFIHNSPGLLKTNIIRVVKRARVWLTSVVASITSPFLSMAENEWYSSRDCMMNPFLRYYSSFWKAGQDLGSWKG</sequence>
<dbReference type="PANTHER" id="PTHR47534:SF3">
    <property type="entry name" value="ALCOHOL DEHYDROGENASE-LIKE C-TERMINAL DOMAIN-CONTAINING PROTEIN"/>
    <property type="match status" value="1"/>
</dbReference>
<organism evidence="3 4">
    <name type="scientific">Tothia fuscella</name>
    <dbReference type="NCBI Taxonomy" id="1048955"/>
    <lineage>
        <taxon>Eukaryota</taxon>
        <taxon>Fungi</taxon>
        <taxon>Dikarya</taxon>
        <taxon>Ascomycota</taxon>
        <taxon>Pezizomycotina</taxon>
        <taxon>Dothideomycetes</taxon>
        <taxon>Pleosporomycetidae</taxon>
        <taxon>Venturiales</taxon>
        <taxon>Cylindrosympodiaceae</taxon>
        <taxon>Tothia</taxon>
    </lineage>
</organism>
<evidence type="ECO:0000256" key="1">
    <source>
        <dbReference type="ARBA" id="ARBA00023002"/>
    </source>
</evidence>
<keyword evidence="2" id="KW-0732">Signal</keyword>
<accession>A0A9P4NML6</accession>
<gene>
    <name evidence="3" type="ORF">EJ08DRAFT_699554</name>
</gene>
<dbReference type="EMBL" id="MU007059">
    <property type="protein sequence ID" value="KAF2427573.1"/>
    <property type="molecule type" value="Genomic_DNA"/>
</dbReference>
<keyword evidence="4" id="KW-1185">Reference proteome</keyword>
<reference evidence="3" key="1">
    <citation type="journal article" date="2020" name="Stud. Mycol.">
        <title>101 Dothideomycetes genomes: a test case for predicting lifestyles and emergence of pathogens.</title>
        <authorList>
            <person name="Haridas S."/>
            <person name="Albert R."/>
            <person name="Binder M."/>
            <person name="Bloem J."/>
            <person name="Labutti K."/>
            <person name="Salamov A."/>
            <person name="Andreopoulos B."/>
            <person name="Baker S."/>
            <person name="Barry K."/>
            <person name="Bills G."/>
            <person name="Bluhm B."/>
            <person name="Cannon C."/>
            <person name="Castanera R."/>
            <person name="Culley D."/>
            <person name="Daum C."/>
            <person name="Ezra D."/>
            <person name="Gonzalez J."/>
            <person name="Henrissat B."/>
            <person name="Kuo A."/>
            <person name="Liang C."/>
            <person name="Lipzen A."/>
            <person name="Lutzoni F."/>
            <person name="Magnuson J."/>
            <person name="Mondo S."/>
            <person name="Nolan M."/>
            <person name="Ohm R."/>
            <person name="Pangilinan J."/>
            <person name="Park H.-J."/>
            <person name="Ramirez L."/>
            <person name="Alfaro M."/>
            <person name="Sun H."/>
            <person name="Tritt A."/>
            <person name="Yoshinaga Y."/>
            <person name="Zwiers L.-H."/>
            <person name="Turgeon B."/>
            <person name="Goodwin S."/>
            <person name="Spatafora J."/>
            <person name="Crous P."/>
            <person name="Grigoriev I."/>
        </authorList>
    </citation>
    <scope>NUCLEOTIDE SEQUENCE</scope>
    <source>
        <strain evidence="3">CBS 130266</strain>
    </source>
</reference>
<feature type="chain" id="PRO_5040449812" evidence="2">
    <location>
        <begin position="17"/>
        <end position="269"/>
    </location>
</feature>
<dbReference type="Proteomes" id="UP000800235">
    <property type="component" value="Unassembled WGS sequence"/>
</dbReference>
<feature type="signal peptide" evidence="2">
    <location>
        <begin position="1"/>
        <end position="16"/>
    </location>
</feature>